<dbReference type="InterPro" id="IPR051580">
    <property type="entry name" value="ZnF-Chromatin_assoc"/>
</dbReference>
<dbReference type="Gene3D" id="3.30.160.60">
    <property type="entry name" value="Classic Zinc Finger"/>
    <property type="match status" value="1"/>
</dbReference>
<accession>A0A8H6VQ71</accession>
<dbReference type="Proteomes" id="UP000613580">
    <property type="component" value="Unassembled WGS sequence"/>
</dbReference>
<dbReference type="PANTHER" id="PTHR23057:SF0">
    <property type="entry name" value="JUXTAPOSED WITH ANOTHER ZINC FINGER PROTEIN 1"/>
    <property type="match status" value="1"/>
</dbReference>
<evidence type="ECO:0000313" key="8">
    <source>
        <dbReference type="EMBL" id="KAF7289664.1"/>
    </source>
</evidence>
<feature type="compositionally biased region" description="Basic residues" evidence="6">
    <location>
        <begin position="450"/>
        <end position="474"/>
    </location>
</feature>
<comment type="caution">
    <text evidence="8">The sequence shown here is derived from an EMBL/GenBank/DDBJ whole genome shotgun (WGS) entry which is preliminary data.</text>
</comment>
<keyword evidence="3 5" id="KW-0863">Zinc-finger</keyword>
<keyword evidence="9" id="KW-1185">Reference proteome</keyword>
<feature type="compositionally biased region" description="Polar residues" evidence="6">
    <location>
        <begin position="320"/>
        <end position="330"/>
    </location>
</feature>
<dbReference type="InterPro" id="IPR013087">
    <property type="entry name" value="Znf_C2H2_type"/>
</dbReference>
<feature type="domain" description="C2H2-type" evidence="7">
    <location>
        <begin position="356"/>
        <end position="387"/>
    </location>
</feature>
<sequence length="527" mass="56107">MDIEAERAFCSNFSCCGSLFSDLHALFKHFEEVHRSMGSRFVYPGAVPYVHGASLVKAIEPFDQRAALDMKREYDELLAPPSPIMSDWSSSGDSLSDVDVALQPPSMLPVPHPVPPIPIPTPFSPRPPYPVSLAWPSNSLRVGNSLTEPIRRAASVPPHAAPPQTRFSNTHTHTHDGSRVPLKRHITSDARAAVTNSYLSTATRRLSLKFGVGANANAGVRSQAPSPEPHTHIHVDREHAAVVDATLPHTLSPKRDLQIEVPNAPSPASSTTTDADADADADSPLTPLDDDPQSTASTRLASPTPTPAPVAVPTHTHTPITRSQSQSQAQPPILPLLFETPTSKPPAYHNGKPKPFICPIPQCTKAYLNPNGLRYHLRVGTCVGERDRPLLGVDPERVVRRDALARLMNSNAKREVGFVEVGQDQVGGVVVGGVAGSGDGTTGAAQTTRKTVRHGRTTKKTPKTRSCAAKRKSTAGKTPAAAPSSSSAGVAAIRDEDDAFDLDSLTALTPSVMEPDTRPASPCPSEG</sequence>
<dbReference type="EMBL" id="JACAZE010000028">
    <property type="protein sequence ID" value="KAF7289664.1"/>
    <property type="molecule type" value="Genomic_DNA"/>
</dbReference>
<reference evidence="8" key="1">
    <citation type="submission" date="2020-05" db="EMBL/GenBank/DDBJ databases">
        <title>Mycena genomes resolve the evolution of fungal bioluminescence.</title>
        <authorList>
            <person name="Tsai I.J."/>
        </authorList>
    </citation>
    <scope>NUCLEOTIDE SEQUENCE</scope>
    <source>
        <strain evidence="8">110903Hualien_Pintung</strain>
    </source>
</reference>
<name>A0A8H6VQ71_MYCCL</name>
<evidence type="ECO:0000256" key="5">
    <source>
        <dbReference type="PROSITE-ProRule" id="PRU00042"/>
    </source>
</evidence>
<evidence type="ECO:0000256" key="1">
    <source>
        <dbReference type="ARBA" id="ARBA00022723"/>
    </source>
</evidence>
<evidence type="ECO:0000256" key="4">
    <source>
        <dbReference type="ARBA" id="ARBA00022833"/>
    </source>
</evidence>
<feature type="compositionally biased region" description="Low complexity" evidence="6">
    <location>
        <begin position="475"/>
        <end position="492"/>
    </location>
</feature>
<keyword evidence="1" id="KW-0479">Metal-binding</keyword>
<evidence type="ECO:0000256" key="2">
    <source>
        <dbReference type="ARBA" id="ARBA00022737"/>
    </source>
</evidence>
<dbReference type="GO" id="GO:0005634">
    <property type="term" value="C:nucleus"/>
    <property type="evidence" value="ECO:0007669"/>
    <property type="project" value="TreeGrafter"/>
</dbReference>
<proteinExistence type="predicted"/>
<dbReference type="PANTHER" id="PTHR23057">
    <property type="entry name" value="JUXTAPOSED WITH ANOTHER ZINC FINGER PROTEIN 1"/>
    <property type="match status" value="1"/>
</dbReference>
<dbReference type="AlphaFoldDB" id="A0A8H6VQ71"/>
<dbReference type="OrthoDB" id="3269380at2759"/>
<dbReference type="SUPFAM" id="SSF57667">
    <property type="entry name" value="beta-beta-alpha zinc fingers"/>
    <property type="match status" value="1"/>
</dbReference>
<protein>
    <submittedName>
        <fullName evidence="8">C2H2-type domain-containing protein</fullName>
    </submittedName>
</protein>
<evidence type="ECO:0000313" key="9">
    <source>
        <dbReference type="Proteomes" id="UP000613580"/>
    </source>
</evidence>
<evidence type="ECO:0000256" key="3">
    <source>
        <dbReference type="ARBA" id="ARBA00022771"/>
    </source>
</evidence>
<feature type="region of interest" description="Disordered" evidence="6">
    <location>
        <begin position="251"/>
        <end position="330"/>
    </location>
</feature>
<evidence type="ECO:0000259" key="7">
    <source>
        <dbReference type="PROSITE" id="PS50157"/>
    </source>
</evidence>
<dbReference type="InterPro" id="IPR036236">
    <property type="entry name" value="Znf_C2H2_sf"/>
</dbReference>
<keyword evidence="2" id="KW-0677">Repeat</keyword>
<feature type="region of interest" description="Disordered" evidence="6">
    <location>
        <begin position="155"/>
        <end position="179"/>
    </location>
</feature>
<dbReference type="PROSITE" id="PS50157">
    <property type="entry name" value="ZINC_FINGER_C2H2_2"/>
    <property type="match status" value="1"/>
</dbReference>
<feature type="region of interest" description="Disordered" evidence="6">
    <location>
        <begin position="437"/>
        <end position="527"/>
    </location>
</feature>
<gene>
    <name evidence="8" type="ORF">HMN09_01329000</name>
</gene>
<organism evidence="8 9">
    <name type="scientific">Mycena chlorophos</name>
    <name type="common">Agaric fungus</name>
    <name type="synonym">Agaricus chlorophos</name>
    <dbReference type="NCBI Taxonomy" id="658473"/>
    <lineage>
        <taxon>Eukaryota</taxon>
        <taxon>Fungi</taxon>
        <taxon>Dikarya</taxon>
        <taxon>Basidiomycota</taxon>
        <taxon>Agaricomycotina</taxon>
        <taxon>Agaricomycetes</taxon>
        <taxon>Agaricomycetidae</taxon>
        <taxon>Agaricales</taxon>
        <taxon>Marasmiineae</taxon>
        <taxon>Mycenaceae</taxon>
        <taxon>Mycena</taxon>
    </lineage>
</organism>
<evidence type="ECO:0000256" key="6">
    <source>
        <dbReference type="SAM" id="MobiDB-lite"/>
    </source>
</evidence>
<dbReference type="GO" id="GO:0008270">
    <property type="term" value="F:zinc ion binding"/>
    <property type="evidence" value="ECO:0007669"/>
    <property type="project" value="UniProtKB-KW"/>
</dbReference>
<keyword evidence="4" id="KW-0862">Zinc</keyword>